<protein>
    <recommendedName>
        <fullName evidence="5">Zinc ribbon domain-containing protein</fullName>
    </recommendedName>
</protein>
<feature type="compositionally biased region" description="Pro residues" evidence="1">
    <location>
        <begin position="322"/>
        <end position="332"/>
    </location>
</feature>
<proteinExistence type="predicted"/>
<evidence type="ECO:0000313" key="3">
    <source>
        <dbReference type="EMBL" id="ACC71511.1"/>
    </source>
</evidence>
<reference evidence="4" key="1">
    <citation type="journal article" date="2014" name="Stand. Genomic Sci.">
        <title>Complete genome sequence of Burkholderia phymatum STM815(T), a broad host range and efficient nitrogen-fixing symbiont of Mimosa species.</title>
        <authorList>
            <person name="Moulin L."/>
            <person name="Klonowska A."/>
            <person name="Caroline B."/>
            <person name="Booth K."/>
            <person name="Vriezen J.A."/>
            <person name="Melkonian R."/>
            <person name="James E.K."/>
            <person name="Young J.P."/>
            <person name="Bena G."/>
            <person name="Hauser L."/>
            <person name="Land M."/>
            <person name="Kyrpides N."/>
            <person name="Bruce D."/>
            <person name="Chain P."/>
            <person name="Copeland A."/>
            <person name="Pitluck S."/>
            <person name="Woyke T."/>
            <person name="Lizotte-Waniewski M."/>
            <person name="Bristow J."/>
            <person name="Riley M."/>
        </authorList>
    </citation>
    <scope>NUCLEOTIDE SEQUENCE [LARGE SCALE GENOMIC DNA]</scope>
    <source>
        <strain evidence="4">DSM 17167 / CIP 108236 / LMG 21445 / STM815</strain>
    </source>
</reference>
<dbReference type="AlphaFoldDB" id="B2JFE3"/>
<evidence type="ECO:0008006" key="5">
    <source>
        <dbReference type="Google" id="ProtNLM"/>
    </source>
</evidence>
<feature type="compositionally biased region" description="Low complexity" evidence="1">
    <location>
        <begin position="308"/>
        <end position="321"/>
    </location>
</feature>
<dbReference type="EMBL" id="CP001043">
    <property type="protein sequence ID" value="ACC71511.1"/>
    <property type="molecule type" value="Genomic_DNA"/>
</dbReference>
<keyword evidence="4" id="KW-1185">Reference proteome</keyword>
<evidence type="ECO:0000256" key="1">
    <source>
        <dbReference type="SAM" id="MobiDB-lite"/>
    </source>
</evidence>
<feature type="transmembrane region" description="Helical" evidence="2">
    <location>
        <begin position="99"/>
        <end position="119"/>
    </location>
</feature>
<organism evidence="3 4">
    <name type="scientific">Paraburkholderia phymatum (strain DSM 17167 / CIP 108236 / LMG 21445 / STM815)</name>
    <name type="common">Burkholderia phymatum</name>
    <dbReference type="NCBI Taxonomy" id="391038"/>
    <lineage>
        <taxon>Bacteria</taxon>
        <taxon>Pseudomonadati</taxon>
        <taxon>Pseudomonadota</taxon>
        <taxon>Betaproteobacteria</taxon>
        <taxon>Burkholderiales</taxon>
        <taxon>Burkholderiaceae</taxon>
        <taxon>Paraburkholderia</taxon>
    </lineage>
</organism>
<feature type="region of interest" description="Disordered" evidence="1">
    <location>
        <begin position="149"/>
        <end position="169"/>
    </location>
</feature>
<accession>B2JFE3</accession>
<keyword evidence="2" id="KW-0472">Membrane</keyword>
<evidence type="ECO:0000313" key="4">
    <source>
        <dbReference type="Proteomes" id="UP000001192"/>
    </source>
</evidence>
<dbReference type="HOGENOM" id="CLU_672082_0_0_4"/>
<name>B2JFE3_PARP8</name>
<keyword evidence="2" id="KW-1133">Transmembrane helix</keyword>
<feature type="region of interest" description="Disordered" evidence="1">
    <location>
        <begin position="295"/>
        <end position="342"/>
    </location>
</feature>
<keyword evidence="2" id="KW-0812">Transmembrane</keyword>
<evidence type="ECO:0000256" key="2">
    <source>
        <dbReference type="SAM" id="Phobius"/>
    </source>
</evidence>
<dbReference type="eggNOG" id="ENOG5030IAI">
    <property type="taxonomic scope" value="Bacteria"/>
</dbReference>
<dbReference type="KEGG" id="bph:Bphy_2336"/>
<dbReference type="STRING" id="391038.Bphy_2336"/>
<gene>
    <name evidence="3" type="ordered locus">Bphy_2336</name>
</gene>
<dbReference type="Proteomes" id="UP000001192">
    <property type="component" value="Chromosome 1"/>
</dbReference>
<sequence length="342" mass="35171">MSAEMRSIQRFPTPCTRCGGILYHHVAYCPYCGVSEPIGSAQRKRAEAPLRAVVKEAPLPAVAANDADEPPSPEIIWSELAAAPATAGKRVVQWPLRRIVTAGVVALALMLTLGGVAYLRFSASHRDANVVEPMTAGVNRAHTSLASGVPPDADAQPSRAGAYAPAPNTPVAANPGSASAQYGKGVAAALSDARASLAQKNLTAARAAISGVLSVAPRDAEALRLQGDISDRESERDVALRVAAGCANDALWTCVVKQANVALAIDSSSKDAQILLERAIVSTGWRPLSTHAVAAAPKPVRRDPPRPVAKSAPAIPTLPALPTLPPPLPPGTPVDNAAAGNG</sequence>